<dbReference type="NCBIfam" id="TIGR03352">
    <property type="entry name" value="VI_chp_3"/>
    <property type="match status" value="1"/>
</dbReference>
<name>A0A1C3K2C7_9BURK</name>
<keyword evidence="3" id="KW-1185">Reference proteome</keyword>
<evidence type="ECO:0000313" key="1">
    <source>
        <dbReference type="EMBL" id="SBT25660.1"/>
    </source>
</evidence>
<proteinExistence type="predicted"/>
<dbReference type="PANTHER" id="PTHR37625:SF4">
    <property type="entry name" value="OUTER MEMBRANE LIPOPROTEIN"/>
    <property type="match status" value="1"/>
</dbReference>
<dbReference type="RefSeq" id="WP_082985318.1">
    <property type="nucleotide sequence ID" value="NZ_LT907988.1"/>
</dbReference>
<dbReference type="PANTHER" id="PTHR37625">
    <property type="entry name" value="OUTER MEMBRANE LIPOPROTEIN-RELATED"/>
    <property type="match status" value="1"/>
</dbReference>
<gene>
    <name evidence="1" type="ORF">ODI_01287</name>
    <name evidence="2" type="ORF">ODI_R3980</name>
</gene>
<dbReference type="Gene3D" id="2.60.40.4150">
    <property type="entry name" value="Type VI secretion system, lipoprotein SciN"/>
    <property type="match status" value="1"/>
</dbReference>
<protein>
    <submittedName>
        <fullName evidence="1">Type VI secretion lipoprotein/VasD</fullName>
    </submittedName>
</protein>
<dbReference type="EMBL" id="LT907988">
    <property type="protein sequence ID" value="SOE52185.1"/>
    <property type="molecule type" value="Genomic_DNA"/>
</dbReference>
<dbReference type="STRING" id="1851544.ODI_01287"/>
<dbReference type="EMBL" id="FLRC01000022">
    <property type="protein sequence ID" value="SBT25660.1"/>
    <property type="molecule type" value="Genomic_DNA"/>
</dbReference>
<dbReference type="OrthoDB" id="5471061at2"/>
<accession>A0A1C3K2C7</accession>
<organism evidence="1 3">
    <name type="scientific">Orrella dioscoreae</name>
    <dbReference type="NCBI Taxonomy" id="1851544"/>
    <lineage>
        <taxon>Bacteria</taxon>
        <taxon>Pseudomonadati</taxon>
        <taxon>Pseudomonadota</taxon>
        <taxon>Betaproteobacteria</taxon>
        <taxon>Burkholderiales</taxon>
        <taxon>Alcaligenaceae</taxon>
        <taxon>Orrella</taxon>
    </lineage>
</organism>
<evidence type="ECO:0000313" key="3">
    <source>
        <dbReference type="Proteomes" id="UP000078558"/>
    </source>
</evidence>
<dbReference type="KEGG" id="odi:ODI_R3980"/>
<keyword evidence="1" id="KW-0449">Lipoprotein</keyword>
<reference evidence="1 3" key="1">
    <citation type="submission" date="2016-06" db="EMBL/GenBank/DDBJ databases">
        <authorList>
            <person name="Kjaerup R.B."/>
            <person name="Dalgaard T.S."/>
            <person name="Juul-Madsen H.R."/>
        </authorList>
    </citation>
    <scope>NUCLEOTIDE SEQUENCE [LARGE SCALE GENOMIC DNA]</scope>
    <source>
        <strain evidence="1">Orrdi1</strain>
    </source>
</reference>
<reference evidence="2 3" key="2">
    <citation type="submission" date="2017-08" db="EMBL/GenBank/DDBJ databases">
        <authorList>
            <person name="de Groot N.N."/>
        </authorList>
    </citation>
    <scope>NUCLEOTIDE SEQUENCE [LARGE SCALE GENOMIC DNA]</scope>
    <source>
        <strain evidence="2">Orrdi1</strain>
    </source>
</reference>
<evidence type="ECO:0000313" key="2">
    <source>
        <dbReference type="EMBL" id="SOE52185.1"/>
    </source>
</evidence>
<dbReference type="Proteomes" id="UP000078558">
    <property type="component" value="Chromosome I"/>
</dbReference>
<sequence length="190" mass="21239">MRSKTERITQGATWRTFALARAGLALLAGVLLASGCASTAGKMASPYEIALTADKDVNPDVHGRPSPVQITVYEMKTSRTFEESDFFTLHGDARQALGEELIQAEQVILRPGESHTIRRQGDVNARVVGIVAAFRDLERSQWRLVAPLPVPQNTNIYKIWQFSPNPETIHIGVGKQDIRVTDRERSWWPF</sequence>
<dbReference type="AlphaFoldDB" id="A0A1C3K2C7"/>
<dbReference type="InterPro" id="IPR017734">
    <property type="entry name" value="T6SS_SciN"/>
</dbReference>
<dbReference type="InterPro" id="IPR038706">
    <property type="entry name" value="Type_VI_SciN-like_sf"/>
</dbReference>
<dbReference type="Pfam" id="PF12790">
    <property type="entry name" value="T6SS-SciN"/>
    <property type="match status" value="1"/>
</dbReference>